<dbReference type="InterPro" id="IPR039724">
    <property type="entry name" value="WDR91"/>
</dbReference>
<dbReference type="PANTHER" id="PTHR13083:SF3">
    <property type="entry name" value="WD REPEAT-CONTAINING PROTEIN 91"/>
    <property type="match status" value="1"/>
</dbReference>
<evidence type="ECO:0000256" key="4">
    <source>
        <dbReference type="ARBA" id="ARBA00022753"/>
    </source>
</evidence>
<dbReference type="InterPro" id="IPR036322">
    <property type="entry name" value="WD40_repeat_dom_sf"/>
</dbReference>
<evidence type="ECO:0000256" key="3">
    <source>
        <dbReference type="ARBA" id="ARBA00006128"/>
    </source>
</evidence>
<proteinExistence type="inferred from homology"/>
<evidence type="ECO:0000256" key="6">
    <source>
        <dbReference type="SAM" id="MobiDB-lite"/>
    </source>
</evidence>
<dbReference type="PROSITE" id="PS50082">
    <property type="entry name" value="WD_REPEATS_2"/>
    <property type="match status" value="1"/>
</dbReference>
<dbReference type="InterPro" id="IPR056327">
    <property type="entry name" value="ARMC9_CTLH-like_dom"/>
</dbReference>
<feature type="compositionally biased region" description="Polar residues" evidence="6">
    <location>
        <begin position="231"/>
        <end position="245"/>
    </location>
</feature>
<evidence type="ECO:0000313" key="8">
    <source>
        <dbReference type="EMBL" id="NDV30471.1"/>
    </source>
</evidence>
<dbReference type="AlphaFoldDB" id="A0A6B2L0N9"/>
<evidence type="ECO:0000256" key="2">
    <source>
        <dbReference type="ARBA" id="ARBA00004414"/>
    </source>
</evidence>
<evidence type="ECO:0000256" key="5">
    <source>
        <dbReference type="PROSITE-ProRule" id="PRU00221"/>
    </source>
</evidence>
<dbReference type="InterPro" id="IPR001680">
    <property type="entry name" value="WD40_rpt"/>
</dbReference>
<feature type="region of interest" description="Disordered" evidence="6">
    <location>
        <begin position="190"/>
        <end position="253"/>
    </location>
</feature>
<dbReference type="PROSITE" id="PS50294">
    <property type="entry name" value="WD_REPEATS_REGION"/>
    <property type="match status" value="1"/>
</dbReference>
<dbReference type="GO" id="GO:0031902">
    <property type="term" value="C:late endosome membrane"/>
    <property type="evidence" value="ECO:0007669"/>
    <property type="project" value="UniProtKB-SubCell"/>
</dbReference>
<comment type="subcellular location">
    <subcellularLocation>
        <location evidence="1">Early endosome membrane</location>
        <topology evidence="1">Peripheral membrane protein</topology>
    </subcellularLocation>
    <subcellularLocation>
        <location evidence="2">Late endosome membrane</location>
    </subcellularLocation>
</comment>
<keyword evidence="5" id="KW-0853">WD repeat</keyword>
<dbReference type="Pfam" id="PF00400">
    <property type="entry name" value="WD40"/>
    <property type="match status" value="2"/>
</dbReference>
<dbReference type="EMBL" id="GIBP01001502">
    <property type="protein sequence ID" value="NDV30471.1"/>
    <property type="molecule type" value="Transcribed_RNA"/>
</dbReference>
<evidence type="ECO:0000256" key="1">
    <source>
        <dbReference type="ARBA" id="ARBA00004220"/>
    </source>
</evidence>
<dbReference type="Gene3D" id="2.130.10.10">
    <property type="entry name" value="YVTN repeat-like/Quinoprotein amine dehydrogenase"/>
    <property type="match status" value="2"/>
</dbReference>
<feature type="repeat" description="WD" evidence="5">
    <location>
        <begin position="530"/>
        <end position="565"/>
    </location>
</feature>
<dbReference type="Pfam" id="PF23138">
    <property type="entry name" value="CTLH_Armc9"/>
    <property type="match status" value="1"/>
</dbReference>
<feature type="domain" description="ARMC9 CTLH-like" evidence="7">
    <location>
        <begin position="23"/>
        <end position="147"/>
    </location>
</feature>
<dbReference type="PANTHER" id="PTHR13083">
    <property type="entry name" value="WD REPEAT-CONTAINING PROTEIN 91"/>
    <property type="match status" value="1"/>
</dbReference>
<feature type="compositionally biased region" description="Low complexity" evidence="6">
    <location>
        <begin position="212"/>
        <end position="230"/>
    </location>
</feature>
<dbReference type="GO" id="GO:0031901">
    <property type="term" value="C:early endosome membrane"/>
    <property type="evidence" value="ECO:0007669"/>
    <property type="project" value="UniProtKB-SubCell"/>
</dbReference>
<protein>
    <recommendedName>
        <fullName evidence="7">ARMC9 CTLH-like domain-containing protein</fullName>
    </recommendedName>
</protein>
<dbReference type="GO" id="GO:0045022">
    <property type="term" value="P:early endosome to late endosome transport"/>
    <property type="evidence" value="ECO:0007669"/>
    <property type="project" value="InterPro"/>
</dbReference>
<dbReference type="InterPro" id="IPR015943">
    <property type="entry name" value="WD40/YVTN_repeat-like_dom_sf"/>
</dbReference>
<dbReference type="SMART" id="SM00320">
    <property type="entry name" value="WD40"/>
    <property type="match status" value="5"/>
</dbReference>
<evidence type="ECO:0000259" key="7">
    <source>
        <dbReference type="Pfam" id="PF23138"/>
    </source>
</evidence>
<accession>A0A6B2L0N9</accession>
<organism evidence="8">
    <name type="scientific">Arcella intermedia</name>
    <dbReference type="NCBI Taxonomy" id="1963864"/>
    <lineage>
        <taxon>Eukaryota</taxon>
        <taxon>Amoebozoa</taxon>
        <taxon>Tubulinea</taxon>
        <taxon>Elardia</taxon>
        <taxon>Arcellinida</taxon>
        <taxon>Sphaerothecina</taxon>
        <taxon>Arcellidae</taxon>
        <taxon>Arcella</taxon>
    </lineage>
</organism>
<name>A0A6B2L0N9_9EUKA</name>
<dbReference type="GO" id="GO:0141039">
    <property type="term" value="F:phosphatidylinositol 3-kinase inhibitor activity"/>
    <property type="evidence" value="ECO:0007669"/>
    <property type="project" value="InterPro"/>
</dbReference>
<reference evidence="8" key="1">
    <citation type="journal article" date="2020" name="J. Eukaryot. Microbiol.">
        <title>De novo Sequencing, Assembly and Annotation of the Transcriptome for the Free-Living Testate Amoeba Arcella intermedia.</title>
        <authorList>
            <person name="Ribeiro G.M."/>
            <person name="Porfirio-Sousa A.L."/>
            <person name="Maurer-Alcala X.X."/>
            <person name="Katz L.A."/>
            <person name="Lahr D.J.G."/>
        </authorList>
    </citation>
    <scope>NUCLEOTIDE SEQUENCE</scope>
</reference>
<dbReference type="GO" id="GO:0051898">
    <property type="term" value="P:negative regulation of phosphatidylinositol 3-kinase/protein kinase B signal transduction"/>
    <property type="evidence" value="ECO:0007669"/>
    <property type="project" value="InterPro"/>
</dbReference>
<dbReference type="SUPFAM" id="SSF50978">
    <property type="entry name" value="WD40 repeat-like"/>
    <property type="match status" value="1"/>
</dbReference>
<keyword evidence="4" id="KW-0967">Endosome</keyword>
<sequence length="565" mass="64113">MTTKRCFLKEREEDKSKSYQASKIAHQLFQFIMNSELEGFLELWGHLITSYFSKLDDGMSSTVEYLDLSLKRLYLTQTIKNNKKDKSIQFLDSLGSELLGKKEWASWFSLPFSKQPSSDPTFKVYFSKSWEEKLNISVVNFLSTVFNGLEKPKMLNFNTERKARMIMLKEMESLKSEVLKLREKVESLNQELESHKSNKIQGRTPTHNKQLQQQQQQQQQPQQPQQQQQPSSSVETSPMTVNRSGVKTPKKMEPESKILVFTKQETIQASSPVQCIRFNPNFSALGCATEGGQVHTWHYEGTNRDTNTINGNVPVTALEWTRPEYGEKLLLGFNDGKVKLMNLNSQDGASINTNHKKVVQIRTPPSYSNLFAVASIIGDTFRSGALHIYDLVSLQVVANRIEPSLLNSISYNSPGTLLACGYQDGFIRLYDTRVSKFVQKWKAHRNGVAGIAFGPDQYSIYSVGIKEKIKTWSASQFGQNIKTYAYAGVWRTTTTADVAVDKDDRFFLTSGRENVGIVYHVDSVRPVQNLGNHTKPVVSIDWDPIHNIIATSSLDNSISLHYLKN</sequence>
<feature type="compositionally biased region" description="Polar residues" evidence="6">
    <location>
        <begin position="199"/>
        <end position="211"/>
    </location>
</feature>
<comment type="similarity">
    <text evidence="3">Belongs to the WD repeat WDR91 family.</text>
</comment>